<evidence type="ECO:0000259" key="1">
    <source>
        <dbReference type="PROSITE" id="PS51379"/>
    </source>
</evidence>
<comment type="caution">
    <text evidence="2">The sequence shown here is derived from an EMBL/GenBank/DDBJ whole genome shotgun (WGS) entry which is preliminary data.</text>
</comment>
<dbReference type="Pfam" id="PF13237">
    <property type="entry name" value="Fer4_10"/>
    <property type="match status" value="1"/>
</dbReference>
<dbReference type="InterPro" id="IPR017900">
    <property type="entry name" value="4Fe4S_Fe_S_CS"/>
</dbReference>
<evidence type="ECO:0000313" key="2">
    <source>
        <dbReference type="EMBL" id="GAG74355.1"/>
    </source>
</evidence>
<proteinExistence type="predicted"/>
<accession>X0ZWX4</accession>
<gene>
    <name evidence="2" type="ORF">S01H4_02996</name>
</gene>
<dbReference type="AlphaFoldDB" id="X0ZWX4"/>
<sequence>MPLREQRDVKGIEDVLNKILSTASPPVARCRLLSSGFGESYALNIAEDIRGHKECLGCGNCIDACPFLFREPSRRDRTEQRTSMALESIVGEDCDECDACVLACPQV</sequence>
<reference evidence="2" key="1">
    <citation type="journal article" date="2014" name="Front. Microbiol.">
        <title>High frequency of phylogenetically diverse reductive dehalogenase-homologous genes in deep subseafloor sedimentary metagenomes.</title>
        <authorList>
            <person name="Kawai M."/>
            <person name="Futagami T."/>
            <person name="Toyoda A."/>
            <person name="Takaki Y."/>
            <person name="Nishi S."/>
            <person name="Hori S."/>
            <person name="Arai W."/>
            <person name="Tsubouchi T."/>
            <person name="Morono Y."/>
            <person name="Uchiyama I."/>
            <person name="Ito T."/>
            <person name="Fujiyama A."/>
            <person name="Inagaki F."/>
            <person name="Takami H."/>
        </authorList>
    </citation>
    <scope>NUCLEOTIDE SEQUENCE</scope>
    <source>
        <strain evidence="2">Expedition CK06-06</strain>
    </source>
</reference>
<dbReference type="Gene3D" id="3.30.70.20">
    <property type="match status" value="1"/>
</dbReference>
<dbReference type="InterPro" id="IPR017896">
    <property type="entry name" value="4Fe4S_Fe-S-bd"/>
</dbReference>
<dbReference type="SUPFAM" id="SSF46548">
    <property type="entry name" value="alpha-helical ferredoxin"/>
    <property type="match status" value="1"/>
</dbReference>
<feature type="domain" description="4Fe-4S ferredoxin-type" evidence="1">
    <location>
        <begin position="45"/>
        <end position="75"/>
    </location>
</feature>
<dbReference type="EMBL" id="BART01000697">
    <property type="protein sequence ID" value="GAG74355.1"/>
    <property type="molecule type" value="Genomic_DNA"/>
</dbReference>
<feature type="non-terminal residue" evidence="2">
    <location>
        <position position="107"/>
    </location>
</feature>
<dbReference type="PROSITE" id="PS51379">
    <property type="entry name" value="4FE4S_FER_2"/>
    <property type="match status" value="1"/>
</dbReference>
<name>X0ZWX4_9ZZZZ</name>
<organism evidence="2">
    <name type="scientific">marine sediment metagenome</name>
    <dbReference type="NCBI Taxonomy" id="412755"/>
    <lineage>
        <taxon>unclassified sequences</taxon>
        <taxon>metagenomes</taxon>
        <taxon>ecological metagenomes</taxon>
    </lineage>
</organism>
<dbReference type="PROSITE" id="PS00198">
    <property type="entry name" value="4FE4S_FER_1"/>
    <property type="match status" value="2"/>
</dbReference>
<protein>
    <recommendedName>
        <fullName evidence="1">4Fe-4S ferredoxin-type domain-containing protein</fullName>
    </recommendedName>
</protein>